<dbReference type="RefSeq" id="WP_013169254.1">
    <property type="nucleotide sequence ID" value="NC_014217.1"/>
</dbReference>
<keyword evidence="2" id="KW-1185">Reference proteome</keyword>
<dbReference type="STRING" id="639283.Snov_4500"/>
<dbReference type="HOGENOM" id="CLU_2439325_0_0_5"/>
<evidence type="ECO:0000313" key="2">
    <source>
        <dbReference type="Proteomes" id="UP000006633"/>
    </source>
</evidence>
<dbReference type="OrthoDB" id="9966749at2"/>
<dbReference type="KEGG" id="sno:Snov_4500"/>
<name>D7A3X9_ANCN5</name>
<accession>D7A3X9</accession>
<dbReference type="Proteomes" id="UP000006633">
    <property type="component" value="Chromosome"/>
</dbReference>
<proteinExistence type="predicted"/>
<reference evidence="1 2" key="1">
    <citation type="journal article" date="2012" name="Stand. Genomic Sci.">
        <title>Complete genome sequence of the facultatively chemolithoautotrophic and methylotrophic alpha Proteobacterium Starkeya novella type strain (ATCC 8093(T)).</title>
        <authorList>
            <person name="Kappler U."/>
            <person name="Davenport K."/>
            <person name="Beatson S."/>
            <person name="Lucas S."/>
            <person name="Lapidus A."/>
            <person name="Copeland A."/>
            <person name="Berry K.W."/>
            <person name="Glavina Del Rio T."/>
            <person name="Hammon N."/>
            <person name="Dalin E."/>
            <person name="Tice H."/>
            <person name="Pitluck S."/>
            <person name="Richardson P."/>
            <person name="Bruce D."/>
            <person name="Goodwin L.A."/>
            <person name="Han C."/>
            <person name="Tapia R."/>
            <person name="Detter J.C."/>
            <person name="Chang Y.J."/>
            <person name="Jeffries C.D."/>
            <person name="Land M."/>
            <person name="Hauser L."/>
            <person name="Kyrpides N.C."/>
            <person name="Goker M."/>
            <person name="Ivanova N."/>
            <person name="Klenk H.P."/>
            <person name="Woyke T."/>
        </authorList>
    </citation>
    <scope>NUCLEOTIDE SEQUENCE [LARGE SCALE GENOMIC DNA]</scope>
    <source>
        <strain evidence="2">ATCC 8093 / DSM 506 / JCM 20403 / CCM 1077 / IAM 12100 / NBRC 12443 / NCIMB 10456</strain>
    </source>
</reference>
<evidence type="ECO:0000313" key="1">
    <source>
        <dbReference type="EMBL" id="ADH91756.1"/>
    </source>
</evidence>
<dbReference type="AlphaFoldDB" id="D7A3X9"/>
<protein>
    <submittedName>
        <fullName evidence="1">Uncharacterized protein</fullName>
    </submittedName>
</protein>
<sequence length="90" mass="9377">MSKKLSPHDIHNATAGPIVAAIVKPTLKAGGSMTEVLVLLESVIAGTIVTVARMGGDEIVLDAVIDEVRDRSREMLAKMRLGNVEPGGSA</sequence>
<gene>
    <name evidence="1" type="ordered locus">Snov_4500</name>
</gene>
<organism evidence="1 2">
    <name type="scientific">Ancylobacter novellus (strain ATCC 8093 / DSM 506 / JCM 20403 / CCM 1077 / IAM 12100 / NBRC 12443 / NCIMB 10456)</name>
    <name type="common">Starkeya novella</name>
    <dbReference type="NCBI Taxonomy" id="639283"/>
    <lineage>
        <taxon>Bacteria</taxon>
        <taxon>Pseudomonadati</taxon>
        <taxon>Pseudomonadota</taxon>
        <taxon>Alphaproteobacteria</taxon>
        <taxon>Hyphomicrobiales</taxon>
        <taxon>Xanthobacteraceae</taxon>
        <taxon>Ancylobacter</taxon>
    </lineage>
</organism>
<dbReference type="EMBL" id="CP002026">
    <property type="protein sequence ID" value="ADH91756.1"/>
    <property type="molecule type" value="Genomic_DNA"/>
</dbReference>